<organism evidence="1 2">
    <name type="scientific">Prymnesium parvum</name>
    <name type="common">Toxic golden alga</name>
    <dbReference type="NCBI Taxonomy" id="97485"/>
    <lineage>
        <taxon>Eukaryota</taxon>
        <taxon>Haptista</taxon>
        <taxon>Haptophyta</taxon>
        <taxon>Prymnesiophyceae</taxon>
        <taxon>Prymnesiales</taxon>
        <taxon>Prymnesiaceae</taxon>
        <taxon>Prymnesium</taxon>
    </lineage>
</organism>
<dbReference type="AlphaFoldDB" id="A0AB34JTK3"/>
<evidence type="ECO:0000313" key="1">
    <source>
        <dbReference type="EMBL" id="KAL1523899.1"/>
    </source>
</evidence>
<proteinExistence type="predicted"/>
<evidence type="ECO:0000313" key="2">
    <source>
        <dbReference type="Proteomes" id="UP001515480"/>
    </source>
</evidence>
<dbReference type="Proteomes" id="UP001515480">
    <property type="component" value="Unassembled WGS sequence"/>
</dbReference>
<evidence type="ECO:0008006" key="3">
    <source>
        <dbReference type="Google" id="ProtNLM"/>
    </source>
</evidence>
<accession>A0AB34JTK3</accession>
<dbReference type="GO" id="GO:0031048">
    <property type="term" value="P:regulatory ncRNA-mediated heterochromatin formation"/>
    <property type="evidence" value="ECO:0007669"/>
    <property type="project" value="TreeGrafter"/>
</dbReference>
<keyword evidence="2" id="KW-1185">Reference proteome</keyword>
<dbReference type="InterPro" id="IPR048263">
    <property type="entry name" value="Arb2"/>
</dbReference>
<dbReference type="SUPFAM" id="SSF53474">
    <property type="entry name" value="alpha/beta-Hydrolases"/>
    <property type="match status" value="1"/>
</dbReference>
<dbReference type="EMBL" id="JBGBPQ010000005">
    <property type="protein sequence ID" value="KAL1523899.1"/>
    <property type="molecule type" value="Genomic_DNA"/>
</dbReference>
<gene>
    <name evidence="1" type="ORF">AB1Y20_018818</name>
</gene>
<dbReference type="GO" id="GO:0035197">
    <property type="term" value="F:siRNA binding"/>
    <property type="evidence" value="ECO:0007669"/>
    <property type="project" value="TreeGrafter"/>
</dbReference>
<dbReference type="GO" id="GO:0005634">
    <property type="term" value="C:nucleus"/>
    <property type="evidence" value="ECO:0007669"/>
    <property type="project" value="TreeGrafter"/>
</dbReference>
<name>A0AB34JTK3_PRYPA</name>
<dbReference type="PANTHER" id="PTHR21357">
    <property type="entry name" value="FAM172 FAMILY PROTEIN HOMOLOG CG10038"/>
    <property type="match status" value="1"/>
</dbReference>
<comment type="caution">
    <text evidence="1">The sequence shown here is derived from an EMBL/GenBank/DDBJ whole genome shotgun (WGS) entry which is preliminary data.</text>
</comment>
<dbReference type="PANTHER" id="PTHR21357:SF4">
    <property type="entry name" value="FAM172 FAMILY PROTEIN HOMOLOG CG10038"/>
    <property type="match status" value="1"/>
</dbReference>
<dbReference type="InterPro" id="IPR029058">
    <property type="entry name" value="AB_hydrolase_fold"/>
</dbReference>
<sequence>MPKRAISPTPPSAPSPHDELASLGYAYIPGPTGDPSDWVLRQLSSPSEGYVFRDQAHYDAVAAAAVRWVRGALCGLCGLLPLDCLPPSVPYASPGLKDHAGPLLLLVCGAPPGGDAAVWGRSLCINASCLHGAMFDYARRASRRGWAVLVADPHAAASPHAHLVELWRALVAPSACTRVVVVGHSYGAALAVHLLKAEAEARRKVAALALTDGMACGAEGWSGELSALLCEAVDDEADGPAAAWRRRCAAAAPLAFAPAAAEVRARVVQVATNFVASPLPAGTLIREAVAEGADAGLREVSAGSESHPSTTHAATEEVFAFLAKRLEESD</sequence>
<reference evidence="1 2" key="1">
    <citation type="journal article" date="2024" name="Science">
        <title>Giant polyketide synthase enzymes in the biosynthesis of giant marine polyether toxins.</title>
        <authorList>
            <person name="Fallon T.R."/>
            <person name="Shende V.V."/>
            <person name="Wierzbicki I.H."/>
            <person name="Pendleton A.L."/>
            <person name="Watervoot N.F."/>
            <person name="Auber R.P."/>
            <person name="Gonzalez D.J."/>
            <person name="Wisecaver J.H."/>
            <person name="Moore B.S."/>
        </authorList>
    </citation>
    <scope>NUCLEOTIDE SEQUENCE [LARGE SCALE GENOMIC DNA]</scope>
    <source>
        <strain evidence="1 2">12B1</strain>
    </source>
</reference>
<protein>
    <recommendedName>
        <fullName evidence="3">AB hydrolase-1 domain-containing protein</fullName>
    </recommendedName>
</protein>
<dbReference type="Gene3D" id="3.40.50.1820">
    <property type="entry name" value="alpha/beta hydrolase"/>
    <property type="match status" value="1"/>
</dbReference>